<dbReference type="EMBL" id="JABZRE010000002">
    <property type="protein sequence ID" value="MBF1306356.1"/>
    <property type="molecule type" value="Genomic_DNA"/>
</dbReference>
<reference evidence="1" key="1">
    <citation type="submission" date="2020-04" db="EMBL/GenBank/DDBJ databases">
        <title>Deep metagenomics examines the oral microbiome during advanced dental caries in children, revealing novel taxa and co-occurrences with host molecules.</title>
        <authorList>
            <person name="Baker J.L."/>
            <person name="Morton J.T."/>
            <person name="Dinis M."/>
            <person name="Alvarez R."/>
            <person name="Tran N.C."/>
            <person name="Knight R."/>
            <person name="Edlund A."/>
        </authorList>
    </citation>
    <scope>NUCLEOTIDE SEQUENCE</scope>
    <source>
        <strain evidence="1">JCVI_23_bin.11</strain>
    </source>
</reference>
<protein>
    <submittedName>
        <fullName evidence="1">Uncharacterized protein</fullName>
    </submittedName>
</protein>
<organism evidence="1 2">
    <name type="scientific">Parvimonas micra</name>
    <dbReference type="NCBI Taxonomy" id="33033"/>
    <lineage>
        <taxon>Bacteria</taxon>
        <taxon>Bacillati</taxon>
        <taxon>Bacillota</taxon>
        <taxon>Tissierellia</taxon>
        <taxon>Tissierellales</taxon>
        <taxon>Peptoniphilaceae</taxon>
        <taxon>Parvimonas</taxon>
    </lineage>
</organism>
<dbReference type="RefSeq" id="WP_278476879.1">
    <property type="nucleotide sequence ID" value="NZ_JABZRE010000002.1"/>
</dbReference>
<comment type="caution">
    <text evidence="1">The sequence shown here is derived from an EMBL/GenBank/DDBJ whole genome shotgun (WGS) entry which is preliminary data.</text>
</comment>
<sequence length="429" mass="50169">MFSNNQVKQDFMNRLNKSVESLCKAEGWRFDLAWSNCLKWDGLDSGLSYCLDNKKPIGILLELESKKITFCFNWEANNKITSYLSWKDCYLNLSIPGFESYSKDLSKKIIDGLSEKQFNSDHQLYKKFSTELGKEILSFMLKSGETPIYPLMILLEEPETVFLDKTKRFLHKNLSKALFFDPLKENVEERNDLINSEFDGFCFIRKELIKNYSSKILYDLNFRLNHDTSEIVLKHYEKLAGFMIQNENYLEILNENKHYYSDTIKTISRSLSSGWYVGNNLKELFYQALKIRFTNNFDNLDLDDLYYFASTAKSSESTKSFSEKLIRLLISKSDKKLTFKIDKDFSLNNRKLMELIELSDNFHSEIEKGEVEFILGESILGSDKDKHQKISFAQLQLVSYAIKSGHWIISEELKDNFNKLANLINSIIK</sequence>
<dbReference type="Proteomes" id="UP000758611">
    <property type="component" value="Unassembled WGS sequence"/>
</dbReference>
<dbReference type="AlphaFoldDB" id="A0A930DYT3"/>
<evidence type="ECO:0000313" key="1">
    <source>
        <dbReference type="EMBL" id="MBF1306356.1"/>
    </source>
</evidence>
<gene>
    <name evidence="1" type="ORF">HXM94_01015</name>
</gene>
<name>A0A930DYT3_9FIRM</name>
<proteinExistence type="predicted"/>
<evidence type="ECO:0000313" key="2">
    <source>
        <dbReference type="Proteomes" id="UP000758611"/>
    </source>
</evidence>
<accession>A0A930DYT3</accession>